<dbReference type="RefSeq" id="WP_089303296.1">
    <property type="nucleotide sequence ID" value="NZ_FZNW01000030.1"/>
</dbReference>
<dbReference type="EMBL" id="FZNW01000030">
    <property type="protein sequence ID" value="SNR90205.1"/>
    <property type="molecule type" value="Genomic_DNA"/>
</dbReference>
<gene>
    <name evidence="2" type="ORF">SAMN06265360_1308</name>
</gene>
<reference evidence="3" key="1">
    <citation type="submission" date="2017-06" db="EMBL/GenBank/DDBJ databases">
        <authorList>
            <person name="Varghese N."/>
            <person name="Submissions S."/>
        </authorList>
    </citation>
    <scope>NUCLEOTIDE SEQUENCE [LARGE SCALE GENOMIC DNA]</scope>
    <source>
        <strain evidence="3">DSM 45207</strain>
    </source>
</reference>
<keyword evidence="3" id="KW-1185">Reference proteome</keyword>
<evidence type="ECO:0000313" key="2">
    <source>
        <dbReference type="EMBL" id="SNR90205.1"/>
    </source>
</evidence>
<sequence length="197" mass="21291">MPIRTHRGRAAVYRRFWGAPMRSPRHLAVTVVVAVVVVTGIGFLIPTVFAEEGGTDEGDEFSASAGREDRSGSGTTVTSTPEPTRLTAPVRTPTSAAPDPEALGVAESWARAWVDHSGSDEDWLEGLRPYTTKEYLPVMESVDPDNIGAEEVTGEPEAVNSYTSSVEADVPTDGPTLRITVTDTEDGWRVTRYDRAD</sequence>
<organism evidence="2 3">
    <name type="scientific">Haloechinothrix alba</name>
    <dbReference type="NCBI Taxonomy" id="664784"/>
    <lineage>
        <taxon>Bacteria</taxon>
        <taxon>Bacillati</taxon>
        <taxon>Actinomycetota</taxon>
        <taxon>Actinomycetes</taxon>
        <taxon>Pseudonocardiales</taxon>
        <taxon>Pseudonocardiaceae</taxon>
        <taxon>Haloechinothrix</taxon>
    </lineage>
</organism>
<dbReference type="Proteomes" id="UP000198348">
    <property type="component" value="Unassembled WGS sequence"/>
</dbReference>
<dbReference type="OrthoDB" id="3555448at2"/>
<proteinExistence type="predicted"/>
<dbReference type="AlphaFoldDB" id="A0A239A3K1"/>
<evidence type="ECO:0000313" key="3">
    <source>
        <dbReference type="Proteomes" id="UP000198348"/>
    </source>
</evidence>
<protein>
    <submittedName>
        <fullName evidence="2">Uncharacterized protein</fullName>
    </submittedName>
</protein>
<feature type="region of interest" description="Disordered" evidence="1">
    <location>
        <begin position="54"/>
        <end position="101"/>
    </location>
</feature>
<feature type="compositionally biased region" description="Polar residues" evidence="1">
    <location>
        <begin position="72"/>
        <end position="82"/>
    </location>
</feature>
<name>A0A239A3K1_9PSEU</name>
<accession>A0A239A3K1</accession>
<evidence type="ECO:0000256" key="1">
    <source>
        <dbReference type="SAM" id="MobiDB-lite"/>
    </source>
</evidence>